<dbReference type="SUPFAM" id="SSF56300">
    <property type="entry name" value="Metallo-dependent phosphatases"/>
    <property type="match status" value="1"/>
</dbReference>
<organism evidence="2 3">
    <name type="scientific">Deinococcus roseus</name>
    <dbReference type="NCBI Taxonomy" id="392414"/>
    <lineage>
        <taxon>Bacteria</taxon>
        <taxon>Thermotogati</taxon>
        <taxon>Deinococcota</taxon>
        <taxon>Deinococci</taxon>
        <taxon>Deinococcales</taxon>
        <taxon>Deinococcaceae</taxon>
        <taxon>Deinococcus</taxon>
    </lineage>
</organism>
<dbReference type="InterPro" id="IPR051693">
    <property type="entry name" value="UPF0046_metallophosphoest"/>
</dbReference>
<dbReference type="RefSeq" id="WP_189005810.1">
    <property type="nucleotide sequence ID" value="NZ_BMOD01000021.1"/>
</dbReference>
<dbReference type="Pfam" id="PF00149">
    <property type="entry name" value="Metallophos"/>
    <property type="match status" value="1"/>
</dbReference>
<protein>
    <submittedName>
        <fullName evidence="2">Phosphohydrolase</fullName>
    </submittedName>
</protein>
<dbReference type="EMBL" id="BMOD01000021">
    <property type="protein sequence ID" value="GGJ49984.1"/>
    <property type="molecule type" value="Genomic_DNA"/>
</dbReference>
<feature type="domain" description="Calcineurin-like phosphoesterase" evidence="1">
    <location>
        <begin position="25"/>
        <end position="179"/>
    </location>
</feature>
<dbReference type="InterPro" id="IPR004843">
    <property type="entry name" value="Calcineurin-like_PHP"/>
</dbReference>
<sequence length="217" mass="24678">MKRLLLLADYVHPFVYREGFPQGLPEVDLVLAAGDLPAYYLEFLASTLPVPVLYVPGNHRDEFTLNDQHELVPPGGVENIHGRVLEVAGLTIAGWGGVPRYRESDHGHYTPWQARVGLWRMDLQMKLKRKSKIDVFLTHAPPVGEHAGTDFAHRGCPDLTRFMHQHQPRLMVHGHIHEYEGKKIQYQDGPTQVINAYGYRLVELPELAQDLPNERLA</sequence>
<dbReference type="Proteomes" id="UP000632222">
    <property type="component" value="Unassembled WGS sequence"/>
</dbReference>
<keyword evidence="3" id="KW-1185">Reference proteome</keyword>
<dbReference type="PANTHER" id="PTHR12905">
    <property type="entry name" value="METALLOPHOSPHOESTERASE"/>
    <property type="match status" value="1"/>
</dbReference>
<proteinExistence type="predicted"/>
<dbReference type="Gene3D" id="3.60.21.10">
    <property type="match status" value="1"/>
</dbReference>
<comment type="caution">
    <text evidence="2">The sequence shown here is derived from an EMBL/GenBank/DDBJ whole genome shotgun (WGS) entry which is preliminary data.</text>
</comment>
<gene>
    <name evidence="2" type="ORF">GCM10008938_39940</name>
</gene>
<dbReference type="InterPro" id="IPR029052">
    <property type="entry name" value="Metallo-depent_PP-like"/>
</dbReference>
<evidence type="ECO:0000259" key="1">
    <source>
        <dbReference type="Pfam" id="PF00149"/>
    </source>
</evidence>
<evidence type="ECO:0000313" key="2">
    <source>
        <dbReference type="EMBL" id="GGJ49984.1"/>
    </source>
</evidence>
<name>A0ABQ2D8U3_9DEIO</name>
<evidence type="ECO:0000313" key="3">
    <source>
        <dbReference type="Proteomes" id="UP000632222"/>
    </source>
</evidence>
<accession>A0ABQ2D8U3</accession>
<reference evidence="3" key="1">
    <citation type="journal article" date="2019" name="Int. J. Syst. Evol. Microbiol.">
        <title>The Global Catalogue of Microorganisms (GCM) 10K type strain sequencing project: providing services to taxonomists for standard genome sequencing and annotation.</title>
        <authorList>
            <consortium name="The Broad Institute Genomics Platform"/>
            <consortium name="The Broad Institute Genome Sequencing Center for Infectious Disease"/>
            <person name="Wu L."/>
            <person name="Ma J."/>
        </authorList>
    </citation>
    <scope>NUCLEOTIDE SEQUENCE [LARGE SCALE GENOMIC DNA]</scope>
    <source>
        <strain evidence="3">JCM 14370</strain>
    </source>
</reference>
<dbReference type="PANTHER" id="PTHR12905:SF0">
    <property type="entry name" value="CALCINEURIN-LIKE PHOSPHOESTERASE DOMAIN-CONTAINING PROTEIN"/>
    <property type="match status" value="1"/>
</dbReference>